<feature type="compositionally biased region" description="Low complexity" evidence="8">
    <location>
        <begin position="82"/>
        <end position="94"/>
    </location>
</feature>
<sequence length="193" mass="19432">MRLRTDMMIFVAAASLGLAGCQSASPAYQPAPPPPMAAPPLAAVPAQPVSRNTLPPPEASMQAPDAPMAGGPADQTMQPGTQVASLPPAQSAASGSGGGASVGRTDLLGGWKLSSAGDSCQLFMSLTTWSGGYRATTRGCNGPALKGVSAWSLDGKQVRLIDDQGATVARLYASSKTQFSGETQAGAPVSFAR</sequence>
<dbReference type="Pfam" id="PF02974">
    <property type="entry name" value="Inh"/>
    <property type="match status" value="1"/>
</dbReference>
<organism evidence="11 12">
    <name type="scientific">Faunimonas pinastri</name>
    <dbReference type="NCBI Taxonomy" id="1855383"/>
    <lineage>
        <taxon>Bacteria</taxon>
        <taxon>Pseudomonadati</taxon>
        <taxon>Pseudomonadota</taxon>
        <taxon>Alphaproteobacteria</taxon>
        <taxon>Hyphomicrobiales</taxon>
        <taxon>Afifellaceae</taxon>
        <taxon>Faunimonas</taxon>
    </lineage>
</organism>
<keyword evidence="4" id="KW-0472">Membrane</keyword>
<dbReference type="Gene3D" id="2.40.128.10">
    <property type="match status" value="1"/>
</dbReference>
<evidence type="ECO:0000256" key="7">
    <source>
        <dbReference type="ARBA" id="ARBA00023288"/>
    </source>
</evidence>
<keyword evidence="3 9" id="KW-0732">Signal</keyword>
<evidence type="ECO:0000256" key="1">
    <source>
        <dbReference type="ARBA" id="ARBA00004459"/>
    </source>
</evidence>
<evidence type="ECO:0000256" key="2">
    <source>
        <dbReference type="ARBA" id="ARBA00007138"/>
    </source>
</evidence>
<dbReference type="AlphaFoldDB" id="A0A1H9JCT3"/>
<evidence type="ECO:0000259" key="10">
    <source>
        <dbReference type="Pfam" id="PF02974"/>
    </source>
</evidence>
<keyword evidence="12" id="KW-1185">Reference proteome</keyword>
<keyword evidence="6" id="KW-0998">Cell outer membrane</keyword>
<evidence type="ECO:0000256" key="9">
    <source>
        <dbReference type="SAM" id="SignalP"/>
    </source>
</evidence>
<feature type="signal peptide" evidence="9">
    <location>
        <begin position="1"/>
        <end position="24"/>
    </location>
</feature>
<dbReference type="RefSeq" id="WP_238858297.1">
    <property type="nucleotide sequence ID" value="NZ_FOFG01000008.1"/>
</dbReference>
<keyword evidence="7" id="KW-0449">Lipoprotein</keyword>
<accession>A0A1H9JCT3</accession>
<evidence type="ECO:0000256" key="6">
    <source>
        <dbReference type="ARBA" id="ARBA00023237"/>
    </source>
</evidence>
<dbReference type="EMBL" id="FOFG01000008">
    <property type="protein sequence ID" value="SEQ84529.1"/>
    <property type="molecule type" value="Genomic_DNA"/>
</dbReference>
<dbReference type="PROSITE" id="PS51257">
    <property type="entry name" value="PROKAR_LIPOPROTEIN"/>
    <property type="match status" value="1"/>
</dbReference>
<comment type="subcellular location">
    <subcellularLocation>
        <location evidence="1">Cell outer membrane</location>
        <topology evidence="1">Lipid-anchor</topology>
    </subcellularLocation>
</comment>
<dbReference type="GO" id="GO:0009279">
    <property type="term" value="C:cell outer membrane"/>
    <property type="evidence" value="ECO:0007669"/>
    <property type="project" value="UniProtKB-SubCell"/>
</dbReference>
<proteinExistence type="inferred from homology"/>
<evidence type="ECO:0000313" key="11">
    <source>
        <dbReference type="EMBL" id="SEQ84529.1"/>
    </source>
</evidence>
<dbReference type="GO" id="GO:0004866">
    <property type="term" value="F:endopeptidase inhibitor activity"/>
    <property type="evidence" value="ECO:0007669"/>
    <property type="project" value="InterPro"/>
</dbReference>
<evidence type="ECO:0000256" key="3">
    <source>
        <dbReference type="ARBA" id="ARBA00022729"/>
    </source>
</evidence>
<evidence type="ECO:0000256" key="8">
    <source>
        <dbReference type="SAM" id="MobiDB-lite"/>
    </source>
</evidence>
<dbReference type="InterPro" id="IPR010571">
    <property type="entry name" value="OM_lipoprot_Omp19_bac"/>
</dbReference>
<dbReference type="Proteomes" id="UP000199647">
    <property type="component" value="Unassembled WGS sequence"/>
</dbReference>
<feature type="compositionally biased region" description="Low complexity" evidence="8">
    <location>
        <begin position="61"/>
        <end position="75"/>
    </location>
</feature>
<feature type="region of interest" description="Disordered" evidence="8">
    <location>
        <begin position="47"/>
        <end position="100"/>
    </location>
</feature>
<feature type="chain" id="PRO_5011457767" evidence="9">
    <location>
        <begin position="25"/>
        <end position="193"/>
    </location>
</feature>
<dbReference type="InterPro" id="IPR021140">
    <property type="entry name" value="Inh/Omp19"/>
</dbReference>
<gene>
    <name evidence="11" type="ORF">SAMN05216548_10875</name>
</gene>
<dbReference type="STRING" id="1855383.SAMN05216548_10875"/>
<comment type="similarity">
    <text evidence="2">Belongs to the rhizobiaceae omp19 lipoprotein family.</text>
</comment>
<evidence type="ECO:0000313" key="12">
    <source>
        <dbReference type="Proteomes" id="UP000199647"/>
    </source>
</evidence>
<protein>
    <submittedName>
        <fullName evidence="11">Protease inhibitor Inh</fullName>
    </submittedName>
</protein>
<reference evidence="11 12" key="1">
    <citation type="submission" date="2016-10" db="EMBL/GenBank/DDBJ databases">
        <authorList>
            <person name="de Groot N.N."/>
        </authorList>
    </citation>
    <scope>NUCLEOTIDE SEQUENCE [LARGE SCALE GENOMIC DNA]</scope>
    <source>
        <strain evidence="11 12">A52C2</strain>
    </source>
</reference>
<dbReference type="PIRSF" id="PIRSF034005">
    <property type="entry name" value="OM_lipoprot_Omp19_bac"/>
    <property type="match status" value="1"/>
</dbReference>
<dbReference type="SUPFAM" id="SSF50882">
    <property type="entry name" value="beta-Barrel protease inhibitors"/>
    <property type="match status" value="1"/>
</dbReference>
<feature type="domain" description="Alkaline proteinase inhibitor/ Outer membrane lipoprotein Omp19" evidence="10">
    <location>
        <begin position="104"/>
        <end position="193"/>
    </location>
</feature>
<evidence type="ECO:0000256" key="5">
    <source>
        <dbReference type="ARBA" id="ARBA00023139"/>
    </source>
</evidence>
<keyword evidence="5" id="KW-0564">Palmitate</keyword>
<evidence type="ECO:0000256" key="4">
    <source>
        <dbReference type="ARBA" id="ARBA00023136"/>
    </source>
</evidence>
<name>A0A1H9JCT3_9HYPH</name>
<dbReference type="InterPro" id="IPR016085">
    <property type="entry name" value="Protease_inh_B-barrel_dom"/>
</dbReference>